<name>A0ABN9EHH7_9NEOB</name>
<comment type="caution">
    <text evidence="4">The sequence shown here is derived from an EMBL/GenBank/DDBJ whole genome shotgun (WGS) entry which is preliminary data.</text>
</comment>
<dbReference type="Pfam" id="PF16680">
    <property type="entry name" value="Ig_4"/>
    <property type="match status" value="1"/>
</dbReference>
<keyword evidence="2" id="KW-0472">Membrane</keyword>
<evidence type="ECO:0000256" key="2">
    <source>
        <dbReference type="SAM" id="Phobius"/>
    </source>
</evidence>
<organism evidence="4 5">
    <name type="scientific">Staurois parvus</name>
    <dbReference type="NCBI Taxonomy" id="386267"/>
    <lineage>
        <taxon>Eukaryota</taxon>
        <taxon>Metazoa</taxon>
        <taxon>Chordata</taxon>
        <taxon>Craniata</taxon>
        <taxon>Vertebrata</taxon>
        <taxon>Euteleostomi</taxon>
        <taxon>Amphibia</taxon>
        <taxon>Batrachia</taxon>
        <taxon>Anura</taxon>
        <taxon>Neobatrachia</taxon>
        <taxon>Ranoidea</taxon>
        <taxon>Ranidae</taxon>
        <taxon>Staurois</taxon>
    </lineage>
</organism>
<accession>A0ABN9EHH7</accession>
<dbReference type="InterPro" id="IPR015484">
    <property type="entry name" value="CD3_esu/gsu/dsu"/>
</dbReference>
<dbReference type="PANTHER" id="PTHR10570">
    <property type="entry name" value="T-CELL SURFACE GLYCOPROTEIN CD3 GAMMA CHAIN / DELTA CHAIN"/>
    <property type="match status" value="1"/>
</dbReference>
<dbReference type="Gene3D" id="2.60.40.10">
    <property type="entry name" value="Immunoglobulins"/>
    <property type="match status" value="1"/>
</dbReference>
<dbReference type="SUPFAM" id="SSF48726">
    <property type="entry name" value="Immunoglobulin"/>
    <property type="match status" value="1"/>
</dbReference>
<feature type="transmembrane region" description="Helical" evidence="2">
    <location>
        <begin position="58"/>
        <end position="79"/>
    </location>
</feature>
<keyword evidence="2" id="KW-0812">Transmembrane</keyword>
<evidence type="ECO:0000256" key="1">
    <source>
        <dbReference type="ARBA" id="ARBA00023319"/>
    </source>
</evidence>
<evidence type="ECO:0000259" key="3">
    <source>
        <dbReference type="Pfam" id="PF16680"/>
    </source>
</evidence>
<dbReference type="EMBL" id="CATNWA010015539">
    <property type="protein sequence ID" value="CAI9584330.1"/>
    <property type="molecule type" value="Genomic_DNA"/>
</dbReference>
<dbReference type="PANTHER" id="PTHR10570:SF8">
    <property type="entry name" value="T-CELL SURFACE GLYCOPROTEIN CD3 GAMMA CHAIN"/>
    <property type="match status" value="1"/>
</dbReference>
<evidence type="ECO:0000313" key="5">
    <source>
        <dbReference type="Proteomes" id="UP001162483"/>
    </source>
</evidence>
<evidence type="ECO:0000313" key="4">
    <source>
        <dbReference type="EMBL" id="CAI9584330.1"/>
    </source>
</evidence>
<protein>
    <recommendedName>
        <fullName evidence="3">CD3 gamma/delta subunit Ig-like domain-containing protein</fullName>
    </recommendedName>
</protein>
<dbReference type="InterPro" id="IPR013783">
    <property type="entry name" value="Ig-like_fold"/>
</dbReference>
<keyword evidence="2" id="KW-1133">Transmembrane helix</keyword>
<dbReference type="InterPro" id="IPR032052">
    <property type="entry name" value="Ig_4"/>
</dbReference>
<keyword evidence="5" id="KW-1185">Reference proteome</keyword>
<feature type="domain" description="CD3 gamma/delta subunit Ig-like" evidence="3">
    <location>
        <begin position="4"/>
        <end position="53"/>
    </location>
</feature>
<dbReference type="InterPro" id="IPR036179">
    <property type="entry name" value="Ig-like_dom_sf"/>
</dbReference>
<proteinExistence type="predicted"/>
<keyword evidence="1" id="KW-0393">Immunoglobulin domain</keyword>
<reference evidence="4" key="1">
    <citation type="submission" date="2023-05" db="EMBL/GenBank/DDBJ databases">
        <authorList>
            <person name="Stuckert A."/>
        </authorList>
    </citation>
    <scope>NUCLEOTIDE SEQUENCE</scope>
</reference>
<sequence length="126" mass="14294">MEYEESQNCLLNLGSVWNDPRGTYSCQDPDNKDVIKIKFIDVYVRKCQNCIELDSGTISGFIIADLIMIGFIAMAVYFVSGSETRRPGRASDKQNLIDGDQAYQELGPRRNDEYSVCQSCVQEMLF</sequence>
<feature type="non-terminal residue" evidence="4">
    <location>
        <position position="126"/>
    </location>
</feature>
<dbReference type="Proteomes" id="UP001162483">
    <property type="component" value="Unassembled WGS sequence"/>
</dbReference>
<gene>
    <name evidence="4" type="ORF">SPARVUS_LOCUS9990599</name>
</gene>